<evidence type="ECO:0000313" key="2">
    <source>
        <dbReference type="Proteomes" id="UP000229098"/>
    </source>
</evidence>
<reference evidence="2" key="1">
    <citation type="submission" date="2017-09" db="EMBL/GenBank/DDBJ databases">
        <title>Depth-based differentiation of microbial function through sediment-hosted aquifers and enrichment of novel symbionts in the deep terrestrial subsurface.</title>
        <authorList>
            <person name="Probst A.J."/>
            <person name="Ladd B."/>
            <person name="Jarett J.K."/>
            <person name="Geller-Mcgrath D.E."/>
            <person name="Sieber C.M.K."/>
            <person name="Emerson J.B."/>
            <person name="Anantharaman K."/>
            <person name="Thomas B.C."/>
            <person name="Malmstrom R."/>
            <person name="Stieglmeier M."/>
            <person name="Klingl A."/>
            <person name="Woyke T."/>
            <person name="Ryan C.M."/>
            <person name="Banfield J.F."/>
        </authorList>
    </citation>
    <scope>NUCLEOTIDE SEQUENCE [LARGE SCALE GENOMIC DNA]</scope>
</reference>
<name>A0A2M8KY40_9BACT</name>
<organism evidence="1 2">
    <name type="scientific">Candidatus Ryanbacteria bacterium CG10_big_fil_rev_8_21_14_0_10_43_42</name>
    <dbReference type="NCBI Taxonomy" id="1974864"/>
    <lineage>
        <taxon>Bacteria</taxon>
        <taxon>Candidatus Ryaniibacteriota</taxon>
    </lineage>
</organism>
<comment type="caution">
    <text evidence="1">The sequence shown here is derived from an EMBL/GenBank/DDBJ whole genome shotgun (WGS) entry which is preliminary data.</text>
</comment>
<gene>
    <name evidence="1" type="ORF">COU90_00930</name>
</gene>
<evidence type="ECO:0000313" key="1">
    <source>
        <dbReference type="EMBL" id="PJE64813.1"/>
    </source>
</evidence>
<accession>A0A2M8KY40</accession>
<sequence>MFTKLGQFLDKTDDTWHVKRPPMRYTNERGEDFVIMAARHYEELTGEDSNRLQAYEVFDSMNLTDADDSTENFKAEMHQISKEGESEPVQKADDVFSVVSPGILGAGLASIPLEDEIHLEDLPL</sequence>
<proteinExistence type="predicted"/>
<protein>
    <submittedName>
        <fullName evidence="1">Uncharacterized protein</fullName>
    </submittedName>
</protein>
<dbReference type="EMBL" id="PFEF01000003">
    <property type="protein sequence ID" value="PJE64813.1"/>
    <property type="molecule type" value="Genomic_DNA"/>
</dbReference>
<dbReference type="AlphaFoldDB" id="A0A2M8KY40"/>
<dbReference type="Proteomes" id="UP000229098">
    <property type="component" value="Unassembled WGS sequence"/>
</dbReference>